<dbReference type="EMBL" id="BBMT01000008">
    <property type="protein sequence ID" value="GAL35941.1"/>
    <property type="molecule type" value="Genomic_DNA"/>
</dbReference>
<sequence>MTTSFQGEVIAFGGNFAIANYSMCNGSLISISQNESLYSLLGTTYGGDGRVSFGLPELRGRVQVNQGQGPGLTHRIQGQMLGVQSQVLTEATTPSHSHPFNVQNSAPTTNAPANNLVGKLKQFSNQLTGTNNMNANSIGDTGASNDFSISQPTTVLNFLIAIQGIYPSRN</sequence>
<organism evidence="2 3">
    <name type="scientific">Vibrio maritimus</name>
    <dbReference type="NCBI Taxonomy" id="990268"/>
    <lineage>
        <taxon>Bacteria</taxon>
        <taxon>Pseudomonadati</taxon>
        <taxon>Pseudomonadota</taxon>
        <taxon>Gammaproteobacteria</taxon>
        <taxon>Vibrionales</taxon>
        <taxon>Vibrionaceae</taxon>
        <taxon>Vibrio</taxon>
    </lineage>
</organism>
<accession>A0A090T7M5</accession>
<evidence type="ECO:0000313" key="3">
    <source>
        <dbReference type="Proteomes" id="UP000029224"/>
    </source>
</evidence>
<protein>
    <submittedName>
        <fullName evidence="2">Microcystin dependent protein</fullName>
    </submittedName>
</protein>
<dbReference type="Proteomes" id="UP000029224">
    <property type="component" value="Unassembled WGS sequence"/>
</dbReference>
<reference evidence="2 3" key="2">
    <citation type="submission" date="2014-09" db="EMBL/GenBank/DDBJ databases">
        <authorList>
            <consortium name="NBRP consortium"/>
            <person name="Sawabe T."/>
            <person name="Meirelles P."/>
            <person name="Nakanishi M."/>
            <person name="Sayaka M."/>
            <person name="Hattori M."/>
            <person name="Ohkuma M."/>
        </authorList>
    </citation>
    <scope>NUCLEOTIDE SEQUENCE [LARGE SCALE GENOMIC DNA]</scope>
    <source>
        <strain evidence="2 3">JCM 19240</strain>
    </source>
</reference>
<dbReference type="Gene3D" id="3.90.1340.10">
    <property type="entry name" value="Phage tail collar domain"/>
    <property type="match status" value="1"/>
</dbReference>
<dbReference type="InterPro" id="IPR011083">
    <property type="entry name" value="Phage_tail_collar_dom"/>
</dbReference>
<dbReference type="InterPro" id="IPR037053">
    <property type="entry name" value="Phage_tail_collar_dom_sf"/>
</dbReference>
<evidence type="ECO:0000313" key="2">
    <source>
        <dbReference type="EMBL" id="GAL35941.1"/>
    </source>
</evidence>
<feature type="domain" description="Phage tail collar" evidence="1">
    <location>
        <begin position="7"/>
        <end position="62"/>
    </location>
</feature>
<dbReference type="SUPFAM" id="SSF88874">
    <property type="entry name" value="Receptor-binding domain of short tail fibre protein gp12"/>
    <property type="match status" value="1"/>
</dbReference>
<name>A0A090T7M5_9VIBR</name>
<dbReference type="OrthoDB" id="9810174at2"/>
<evidence type="ECO:0000259" key="1">
    <source>
        <dbReference type="Pfam" id="PF07484"/>
    </source>
</evidence>
<comment type="caution">
    <text evidence="2">The sequence shown here is derived from an EMBL/GenBank/DDBJ whole genome shotgun (WGS) entry which is preliminary data.</text>
</comment>
<dbReference type="Pfam" id="PF07484">
    <property type="entry name" value="Collar"/>
    <property type="match status" value="1"/>
</dbReference>
<reference evidence="2 3" key="1">
    <citation type="submission" date="2014-09" db="EMBL/GenBank/DDBJ databases">
        <title>Vibrio maritimus JCM 19240. (C210) whole genome shotgun sequence.</title>
        <authorList>
            <person name="Sawabe T."/>
            <person name="Meirelles P."/>
            <person name="Nakanishi M."/>
            <person name="Sayaka M."/>
            <person name="Hattori M."/>
            <person name="Ohkuma M."/>
        </authorList>
    </citation>
    <scope>NUCLEOTIDE SEQUENCE [LARGE SCALE GENOMIC DNA]</scope>
    <source>
        <strain evidence="2 3">JCM 19240</strain>
    </source>
</reference>
<proteinExistence type="predicted"/>
<keyword evidence="3" id="KW-1185">Reference proteome</keyword>
<dbReference type="AlphaFoldDB" id="A0A090T7M5"/>
<gene>
    <name evidence="2" type="ORF">JCM19240_4876</name>
</gene>